<accession>G2E6P7</accession>
<evidence type="ECO:0000313" key="2">
    <source>
        <dbReference type="Proteomes" id="UP000004200"/>
    </source>
</evidence>
<organism evidence="1 2">
    <name type="scientific">Thiorhodococcus drewsii AZ1</name>
    <dbReference type="NCBI Taxonomy" id="765913"/>
    <lineage>
        <taxon>Bacteria</taxon>
        <taxon>Pseudomonadati</taxon>
        <taxon>Pseudomonadota</taxon>
        <taxon>Gammaproteobacteria</taxon>
        <taxon>Chromatiales</taxon>
        <taxon>Chromatiaceae</taxon>
        <taxon>Thiorhodococcus</taxon>
    </lineage>
</organism>
<proteinExistence type="predicted"/>
<sequence length="310" mass="33832">MGLLRHRSRKGRWTAWRVWVVALLLCWLPTPRPALADVCQEAPLMLVHPAVAPAYDAVIDQLLEGLTQGASQDIGICTLDAMKAQSWSRAPRQIVAVGAAAYTAAERAFPDARVLPILVGTLPPQARNGLSSFVDPALVVEQLQVLSPTTEVLYFIHLQTVPAELIRRAQRAANTLGLRWIPIAVDGLRAAALAIERVRGEASTSSAVWFHRDVLALNPDILIPPIVRSSWKVGFPVISDDADTVERGLLFALTPDYRALGRAAAAHLSEDHRGLSDIRWVQRVLNARTARAIGLTVRPAEEIGFDALDD</sequence>
<gene>
    <name evidence="1" type="ORF">ThidrDRAFT_3960</name>
</gene>
<dbReference type="EMBL" id="AFWT01000043">
    <property type="protein sequence ID" value="EGV28194.1"/>
    <property type="molecule type" value="Genomic_DNA"/>
</dbReference>
<dbReference type="STRING" id="765913.ThidrDRAFT_3960"/>
<dbReference type="OrthoDB" id="6381346at2"/>
<dbReference type="Proteomes" id="UP000004200">
    <property type="component" value="Unassembled WGS sequence"/>
</dbReference>
<dbReference type="AlphaFoldDB" id="G2E6P7"/>
<evidence type="ECO:0008006" key="3">
    <source>
        <dbReference type="Google" id="ProtNLM"/>
    </source>
</evidence>
<reference evidence="1 2" key="1">
    <citation type="submission" date="2011-06" db="EMBL/GenBank/DDBJ databases">
        <title>The draft genome of Thiorhodococcus drewsii AZ1.</title>
        <authorList>
            <consortium name="US DOE Joint Genome Institute (JGI-PGF)"/>
            <person name="Lucas S."/>
            <person name="Han J."/>
            <person name="Lapidus A."/>
            <person name="Cheng J.-F."/>
            <person name="Goodwin L."/>
            <person name="Pitluck S."/>
            <person name="Peters L."/>
            <person name="Land M.L."/>
            <person name="Hauser L."/>
            <person name="Vogl K."/>
            <person name="Liu Z."/>
            <person name="Imhoff J."/>
            <person name="Thiel V."/>
            <person name="Frigaard N.-U."/>
            <person name="Bryant D.A."/>
            <person name="Woyke T.J."/>
        </authorList>
    </citation>
    <scope>NUCLEOTIDE SEQUENCE [LARGE SCALE GENOMIC DNA]</scope>
    <source>
        <strain evidence="1 2">AZ1</strain>
    </source>
</reference>
<protein>
    <recommendedName>
        <fullName evidence="3">ABC transporter substrate-binding protein</fullName>
    </recommendedName>
</protein>
<dbReference type="Gene3D" id="3.40.50.2300">
    <property type="match status" value="1"/>
</dbReference>
<keyword evidence="2" id="KW-1185">Reference proteome</keyword>
<dbReference type="eggNOG" id="COG2984">
    <property type="taxonomic scope" value="Bacteria"/>
</dbReference>
<evidence type="ECO:0000313" key="1">
    <source>
        <dbReference type="EMBL" id="EGV28194.1"/>
    </source>
</evidence>
<name>G2E6P7_9GAMM</name>
<comment type="caution">
    <text evidence="1">The sequence shown here is derived from an EMBL/GenBank/DDBJ whole genome shotgun (WGS) entry which is preliminary data.</text>
</comment>